<dbReference type="EMBL" id="CP011393">
    <property type="protein sequence ID" value="ANE40686.1"/>
    <property type="molecule type" value="Genomic_DNA"/>
</dbReference>
<comment type="subcellular location">
    <subcellularLocation>
        <location evidence="1">Cell membrane</location>
        <topology evidence="1">Multi-pass membrane protein</topology>
    </subcellularLocation>
</comment>
<reference evidence="7 8" key="1">
    <citation type="submission" date="2014-08" db="EMBL/GenBank/DDBJ databases">
        <title>Fervidobacterium pennivorans DYC genome.</title>
        <authorList>
            <person name="Wushke S."/>
        </authorList>
    </citation>
    <scope>NUCLEOTIDE SEQUENCE [LARGE SCALE GENOMIC DNA]</scope>
    <source>
        <strain evidence="7 8">DYC</strain>
    </source>
</reference>
<sequence>MKSKTKRDLGLTILFLIVVIILLAVADAKFDSYKKQVLSLMAIYGIMAVSLNLVNGITGVFSLGHAGFILLGAYTSALLTIPPDQKAMIFIIAPPSPLIANLHTDFLTATIIAGLVAAFGAFIIGFPVLRLSGDYLAIASLGFSEVLRILALNLQSITNGSLGLKGLPNYTNIWWSWGWLFVTIVFIVSLVKSSYGRALLAIRDNSIAAEAMGINVFKHTLLSFVISGFFAGVSGALYAHWLTTIDPRITTFGPILTYYVLIMVVLGGLGSISGSVVGAIIFAFLMEWLRAFEQPFTFFGKQFPAIQGMRMLVLSVLFVVTMIVWKRGIFGRSELTWEGIINFFKRIGLRRSGEK</sequence>
<dbReference type="InterPro" id="IPR001851">
    <property type="entry name" value="ABC_transp_permease"/>
</dbReference>
<accession>A0A172T144</accession>
<dbReference type="CDD" id="cd06581">
    <property type="entry name" value="TM_PBP1_LivM_like"/>
    <property type="match status" value="1"/>
</dbReference>
<dbReference type="GO" id="GO:0015658">
    <property type="term" value="F:branched-chain amino acid transmembrane transporter activity"/>
    <property type="evidence" value="ECO:0007669"/>
    <property type="project" value="InterPro"/>
</dbReference>
<dbReference type="PATRIC" id="fig|93466.3.peg.115"/>
<proteinExistence type="predicted"/>
<evidence type="ECO:0000313" key="8">
    <source>
        <dbReference type="Proteomes" id="UP000077096"/>
    </source>
</evidence>
<feature type="transmembrane region" description="Helical" evidence="6">
    <location>
        <begin position="216"/>
        <end position="238"/>
    </location>
</feature>
<gene>
    <name evidence="7" type="ORF">JM64_00585</name>
</gene>
<name>A0A172T144_FERPE</name>
<keyword evidence="4 6" id="KW-1133">Transmembrane helix</keyword>
<evidence type="ECO:0000256" key="6">
    <source>
        <dbReference type="SAM" id="Phobius"/>
    </source>
</evidence>
<evidence type="ECO:0000256" key="1">
    <source>
        <dbReference type="ARBA" id="ARBA00004651"/>
    </source>
</evidence>
<feature type="transmembrane region" description="Helical" evidence="6">
    <location>
        <begin position="135"/>
        <end position="154"/>
    </location>
</feature>
<keyword evidence="2" id="KW-1003">Cell membrane</keyword>
<feature type="transmembrane region" description="Helical" evidence="6">
    <location>
        <begin position="174"/>
        <end position="195"/>
    </location>
</feature>
<keyword evidence="3 6" id="KW-0812">Transmembrane</keyword>
<evidence type="ECO:0000256" key="3">
    <source>
        <dbReference type="ARBA" id="ARBA00022692"/>
    </source>
</evidence>
<protein>
    <submittedName>
        <fullName evidence="7">ABC transporter permease</fullName>
    </submittedName>
</protein>
<dbReference type="Proteomes" id="UP000077096">
    <property type="component" value="Chromosome"/>
</dbReference>
<evidence type="ECO:0000256" key="5">
    <source>
        <dbReference type="ARBA" id="ARBA00023136"/>
    </source>
</evidence>
<feature type="transmembrane region" description="Helical" evidence="6">
    <location>
        <begin position="307"/>
        <end position="325"/>
    </location>
</feature>
<dbReference type="PANTHER" id="PTHR30482:SF10">
    <property type="entry name" value="HIGH-AFFINITY BRANCHED-CHAIN AMINO ACID TRANSPORT PROTEIN BRAE"/>
    <property type="match status" value="1"/>
</dbReference>
<feature type="transmembrane region" description="Helical" evidence="6">
    <location>
        <begin position="258"/>
        <end position="286"/>
    </location>
</feature>
<dbReference type="OrthoDB" id="9789927at2"/>
<evidence type="ECO:0000256" key="2">
    <source>
        <dbReference type="ARBA" id="ARBA00022475"/>
    </source>
</evidence>
<evidence type="ECO:0000256" key="4">
    <source>
        <dbReference type="ARBA" id="ARBA00022989"/>
    </source>
</evidence>
<feature type="transmembrane region" description="Helical" evidence="6">
    <location>
        <begin position="61"/>
        <end position="81"/>
    </location>
</feature>
<feature type="transmembrane region" description="Helical" evidence="6">
    <location>
        <begin position="36"/>
        <end position="54"/>
    </location>
</feature>
<dbReference type="Pfam" id="PF02653">
    <property type="entry name" value="BPD_transp_2"/>
    <property type="match status" value="1"/>
</dbReference>
<dbReference type="InterPro" id="IPR043428">
    <property type="entry name" value="LivM-like"/>
</dbReference>
<dbReference type="PANTHER" id="PTHR30482">
    <property type="entry name" value="HIGH-AFFINITY BRANCHED-CHAIN AMINO ACID TRANSPORT SYSTEM PERMEASE"/>
    <property type="match status" value="1"/>
</dbReference>
<dbReference type="AlphaFoldDB" id="A0A172T144"/>
<keyword evidence="5 6" id="KW-0472">Membrane</keyword>
<evidence type="ECO:0000313" key="7">
    <source>
        <dbReference type="EMBL" id="ANE40686.1"/>
    </source>
</evidence>
<feature type="transmembrane region" description="Helical" evidence="6">
    <location>
        <begin position="106"/>
        <end position="128"/>
    </location>
</feature>
<dbReference type="GO" id="GO:0005886">
    <property type="term" value="C:plasma membrane"/>
    <property type="evidence" value="ECO:0007669"/>
    <property type="project" value="UniProtKB-SubCell"/>
</dbReference>
<dbReference type="KEGG" id="fng:JM64_00585"/>
<organism evidence="7 8">
    <name type="scientific">Fervidobacterium pennivorans</name>
    <dbReference type="NCBI Taxonomy" id="93466"/>
    <lineage>
        <taxon>Bacteria</taxon>
        <taxon>Thermotogati</taxon>
        <taxon>Thermotogota</taxon>
        <taxon>Thermotogae</taxon>
        <taxon>Thermotogales</taxon>
        <taxon>Fervidobacteriaceae</taxon>
        <taxon>Fervidobacterium</taxon>
    </lineage>
</organism>